<organism evidence="8 9">
    <name type="scientific">Dendryphion nanum</name>
    <dbReference type="NCBI Taxonomy" id="256645"/>
    <lineage>
        <taxon>Eukaryota</taxon>
        <taxon>Fungi</taxon>
        <taxon>Dikarya</taxon>
        <taxon>Ascomycota</taxon>
        <taxon>Pezizomycotina</taxon>
        <taxon>Dothideomycetes</taxon>
        <taxon>Pleosporomycetidae</taxon>
        <taxon>Pleosporales</taxon>
        <taxon>Torulaceae</taxon>
        <taxon>Dendryphion</taxon>
    </lineage>
</organism>
<dbReference type="FunFam" id="3.30.1380.20:FF:000007">
    <property type="entry name" value="Trafficking protein particle complex subunit"/>
    <property type="match status" value="1"/>
</dbReference>
<dbReference type="EMBL" id="JAGMWT010000001">
    <property type="protein sequence ID" value="KAH7139187.1"/>
    <property type="molecule type" value="Genomic_DNA"/>
</dbReference>
<keyword evidence="4 7" id="KW-0256">Endoplasmic reticulum</keyword>
<keyword evidence="3 7" id="KW-0813">Transport</keyword>
<evidence type="ECO:0000256" key="6">
    <source>
        <dbReference type="ARBA" id="ARBA00023034"/>
    </source>
</evidence>
<evidence type="ECO:0000256" key="5">
    <source>
        <dbReference type="ARBA" id="ARBA00022892"/>
    </source>
</evidence>
<keyword evidence="5 7" id="KW-0931">ER-Golgi transport</keyword>
<evidence type="ECO:0000313" key="9">
    <source>
        <dbReference type="Proteomes" id="UP000700596"/>
    </source>
</evidence>
<name>A0A9P9IZ41_9PLEO</name>
<dbReference type="GO" id="GO:1990072">
    <property type="term" value="C:TRAPPIII protein complex"/>
    <property type="evidence" value="ECO:0007669"/>
    <property type="project" value="TreeGrafter"/>
</dbReference>
<dbReference type="Gene3D" id="3.30.1380.20">
    <property type="entry name" value="Trafficking protein particle complex subunit 3"/>
    <property type="match status" value="1"/>
</dbReference>
<protein>
    <recommendedName>
        <fullName evidence="7">Trafficking protein particle complex subunit</fullName>
    </recommendedName>
</protein>
<dbReference type="OrthoDB" id="10254842at2759"/>
<comment type="subunit">
    <text evidence="7">Part of the multisubunit TRAPP (transport protein particle) complex.</text>
</comment>
<evidence type="ECO:0000313" key="8">
    <source>
        <dbReference type="EMBL" id="KAH7139187.1"/>
    </source>
</evidence>
<dbReference type="GO" id="GO:1990071">
    <property type="term" value="C:TRAPPII protein complex"/>
    <property type="evidence" value="ECO:0007669"/>
    <property type="project" value="TreeGrafter"/>
</dbReference>
<keyword evidence="9" id="KW-1185">Reference proteome</keyword>
<evidence type="ECO:0000256" key="1">
    <source>
        <dbReference type="ARBA" id="ARBA00004240"/>
    </source>
</evidence>
<evidence type="ECO:0000256" key="2">
    <source>
        <dbReference type="ARBA" id="ARBA00006218"/>
    </source>
</evidence>
<dbReference type="Proteomes" id="UP000700596">
    <property type="component" value="Unassembled WGS sequence"/>
</dbReference>
<comment type="subcellular location">
    <subcellularLocation>
        <location evidence="1">Endoplasmic reticulum</location>
    </subcellularLocation>
    <subcellularLocation>
        <location evidence="7">Golgi apparatus</location>
        <location evidence="7">cis-Golgi network</location>
    </subcellularLocation>
</comment>
<gene>
    <name evidence="8" type="ORF">B0J11DRAFT_423211</name>
</gene>
<dbReference type="PANTHER" id="PTHR20902:SF0">
    <property type="entry name" value="TRAFFICKING PROTEIN PARTICLE COMPLEX SUBUNIT 5"/>
    <property type="match status" value="1"/>
</dbReference>
<dbReference type="PIRSF" id="PIRSF017479">
    <property type="entry name" value="TRAPP_I_complex_Trs31"/>
    <property type="match status" value="1"/>
</dbReference>
<proteinExistence type="inferred from homology"/>
<dbReference type="PANTHER" id="PTHR20902">
    <property type="entry name" value="41-2 PROTEIN ANTIGEN-RELATED"/>
    <property type="match status" value="1"/>
</dbReference>
<sequence length="219" mass="24178">MTTPNQAPGLRYPSNKKTIYDRNLNRSKNAELSRAAFAYLFVEMISYAQKRVKGIADLEKRLNQQGYPLGLRLLDLLLSRSSNPLSSIRPTRILPLLQFIAQTLWRHLFARPADALERSESSAGQYMLFDNEPLVNSYISLPKEMSQLNCAAFVAGIIEGVCDGAGFATESVTAHSVGEQEGEAAVAAQASMWPGKTVFLIQFKPEVLEREEILGRGGG</sequence>
<dbReference type="InterPro" id="IPR024096">
    <property type="entry name" value="NO_sig/Golgi_transp_ligand-bd"/>
</dbReference>
<comment type="caution">
    <text evidence="8">The sequence shown here is derived from an EMBL/GenBank/DDBJ whole genome shotgun (WGS) entry which is preliminary data.</text>
</comment>
<dbReference type="GO" id="GO:0005783">
    <property type="term" value="C:endoplasmic reticulum"/>
    <property type="evidence" value="ECO:0007669"/>
    <property type="project" value="UniProtKB-SubCell"/>
</dbReference>
<dbReference type="CDD" id="cd14943">
    <property type="entry name" value="TRAPPC5_Trs31"/>
    <property type="match status" value="1"/>
</dbReference>
<dbReference type="GO" id="GO:1990070">
    <property type="term" value="C:TRAPPI protein complex"/>
    <property type="evidence" value="ECO:0007669"/>
    <property type="project" value="TreeGrafter"/>
</dbReference>
<reference evidence="8" key="1">
    <citation type="journal article" date="2021" name="Nat. Commun.">
        <title>Genetic determinants of endophytism in the Arabidopsis root mycobiome.</title>
        <authorList>
            <person name="Mesny F."/>
            <person name="Miyauchi S."/>
            <person name="Thiergart T."/>
            <person name="Pickel B."/>
            <person name="Atanasova L."/>
            <person name="Karlsson M."/>
            <person name="Huettel B."/>
            <person name="Barry K.W."/>
            <person name="Haridas S."/>
            <person name="Chen C."/>
            <person name="Bauer D."/>
            <person name="Andreopoulos W."/>
            <person name="Pangilinan J."/>
            <person name="LaButti K."/>
            <person name="Riley R."/>
            <person name="Lipzen A."/>
            <person name="Clum A."/>
            <person name="Drula E."/>
            <person name="Henrissat B."/>
            <person name="Kohler A."/>
            <person name="Grigoriev I.V."/>
            <person name="Martin F.M."/>
            <person name="Hacquard S."/>
        </authorList>
    </citation>
    <scope>NUCLEOTIDE SEQUENCE</scope>
    <source>
        <strain evidence="8">MPI-CAGE-CH-0243</strain>
    </source>
</reference>
<comment type="function">
    <text evidence="7">Plays a key role in the late stages of endoplasmic reticulum to Golgi traffic.</text>
</comment>
<keyword evidence="6 7" id="KW-0333">Golgi apparatus</keyword>
<evidence type="ECO:0000256" key="4">
    <source>
        <dbReference type="ARBA" id="ARBA00022824"/>
    </source>
</evidence>
<dbReference type="InterPro" id="IPR016696">
    <property type="entry name" value="TRAPP-I_su5"/>
</dbReference>
<dbReference type="AlphaFoldDB" id="A0A9P9IZ41"/>
<comment type="similarity">
    <text evidence="2 7">Belongs to the TRAPP small subunits family. BET3 subfamily.</text>
</comment>
<accession>A0A9P9IZ41</accession>
<dbReference type="Pfam" id="PF04051">
    <property type="entry name" value="TRAPP"/>
    <property type="match status" value="1"/>
</dbReference>
<evidence type="ECO:0000256" key="3">
    <source>
        <dbReference type="ARBA" id="ARBA00022448"/>
    </source>
</evidence>
<evidence type="ECO:0000256" key="7">
    <source>
        <dbReference type="PIRNR" id="PIRNR017479"/>
    </source>
</evidence>
<dbReference type="SUPFAM" id="SSF111126">
    <property type="entry name" value="Ligand-binding domain in the NO signalling and Golgi transport"/>
    <property type="match status" value="1"/>
</dbReference>
<dbReference type="GO" id="GO:0006888">
    <property type="term" value="P:endoplasmic reticulum to Golgi vesicle-mediated transport"/>
    <property type="evidence" value="ECO:0007669"/>
    <property type="project" value="TreeGrafter"/>
</dbReference>
<dbReference type="InterPro" id="IPR007194">
    <property type="entry name" value="TRAPP_component"/>
</dbReference>